<feature type="domain" description="NADPH-dependent FMN reductase-like" evidence="1">
    <location>
        <begin position="3"/>
        <end position="153"/>
    </location>
</feature>
<dbReference type="AlphaFoldDB" id="A0A372M3G5"/>
<evidence type="ECO:0000313" key="3">
    <source>
        <dbReference type="Proteomes" id="UP000263094"/>
    </source>
</evidence>
<protein>
    <submittedName>
        <fullName evidence="2">NADPH-dependent oxidoreductase</fullName>
    </submittedName>
</protein>
<dbReference type="SUPFAM" id="SSF52218">
    <property type="entry name" value="Flavoproteins"/>
    <property type="match status" value="1"/>
</dbReference>
<evidence type="ECO:0000259" key="1">
    <source>
        <dbReference type="Pfam" id="PF03358"/>
    </source>
</evidence>
<dbReference type="InterPro" id="IPR050712">
    <property type="entry name" value="NAD(P)H-dep_reductase"/>
</dbReference>
<dbReference type="Pfam" id="PF03358">
    <property type="entry name" value="FMN_red"/>
    <property type="match status" value="1"/>
</dbReference>
<name>A0A372M3G5_9ACTN</name>
<comment type="caution">
    <text evidence="2">The sequence shown here is derived from an EMBL/GenBank/DDBJ whole genome shotgun (WGS) entry which is preliminary data.</text>
</comment>
<dbReference type="PANTHER" id="PTHR30543:SF21">
    <property type="entry name" value="NAD(P)H-DEPENDENT FMN REDUCTASE LOT6"/>
    <property type="match status" value="1"/>
</dbReference>
<dbReference type="GO" id="GO:0010181">
    <property type="term" value="F:FMN binding"/>
    <property type="evidence" value="ECO:0007669"/>
    <property type="project" value="TreeGrafter"/>
</dbReference>
<dbReference type="InterPro" id="IPR005025">
    <property type="entry name" value="FMN_Rdtase-like_dom"/>
</dbReference>
<reference evidence="2 3" key="1">
    <citation type="submission" date="2018-08" db="EMBL/GenBank/DDBJ databases">
        <title>Isolation, diversity and antifungal activity of Actinobacteria from wheat.</title>
        <authorList>
            <person name="Han C."/>
        </authorList>
    </citation>
    <scope>NUCLEOTIDE SEQUENCE [LARGE SCALE GENOMIC DNA]</scope>
    <source>
        <strain evidence="2 3">NEAU-YY421</strain>
    </source>
</reference>
<dbReference type="PANTHER" id="PTHR30543">
    <property type="entry name" value="CHROMATE REDUCTASE"/>
    <property type="match status" value="1"/>
</dbReference>
<dbReference type="InterPro" id="IPR029039">
    <property type="entry name" value="Flavoprotein-like_sf"/>
</dbReference>
<dbReference type="Gene3D" id="3.40.50.360">
    <property type="match status" value="1"/>
</dbReference>
<gene>
    <name evidence="2" type="ORF">DY218_17215</name>
</gene>
<organism evidence="2 3">
    <name type="scientific">Streptomyces triticagri</name>
    <dbReference type="NCBI Taxonomy" id="2293568"/>
    <lineage>
        <taxon>Bacteria</taxon>
        <taxon>Bacillati</taxon>
        <taxon>Actinomycetota</taxon>
        <taxon>Actinomycetes</taxon>
        <taxon>Kitasatosporales</taxon>
        <taxon>Streptomycetaceae</taxon>
        <taxon>Streptomyces</taxon>
    </lineage>
</organism>
<dbReference type="OrthoDB" id="9812295at2"/>
<dbReference type="GO" id="GO:0016491">
    <property type="term" value="F:oxidoreductase activity"/>
    <property type="evidence" value="ECO:0007669"/>
    <property type="project" value="InterPro"/>
</dbReference>
<sequence length="204" mass="22005">MIRIAIVIGTTRPGRRSPTVAAWAHEAAGRHPAVKEGRAEFDVVDIADHALPLLDEELPAAWGHYAHEHTRRWAERIAGYDGFVFVTPEYNHAPPAALKNAIDFLAAEWHNKAAGFISYGSSLGVRAVEQLRTILGELRVADVASQVALSAFTDFTYADETDPSTWTFTPAAHQEAALEELFGDVVAWAGALAPLRAAPATVAA</sequence>
<evidence type="ECO:0000313" key="2">
    <source>
        <dbReference type="EMBL" id="RFU85474.1"/>
    </source>
</evidence>
<dbReference type="GO" id="GO:0005829">
    <property type="term" value="C:cytosol"/>
    <property type="evidence" value="ECO:0007669"/>
    <property type="project" value="TreeGrafter"/>
</dbReference>
<dbReference type="RefSeq" id="WP_128556946.1">
    <property type="nucleotide sequence ID" value="NZ_QUAK01000092.1"/>
</dbReference>
<dbReference type="Proteomes" id="UP000263094">
    <property type="component" value="Unassembled WGS sequence"/>
</dbReference>
<accession>A0A372M3G5</accession>
<proteinExistence type="predicted"/>
<keyword evidence="3" id="KW-1185">Reference proteome</keyword>
<dbReference type="EMBL" id="QUAK01000092">
    <property type="protein sequence ID" value="RFU85474.1"/>
    <property type="molecule type" value="Genomic_DNA"/>
</dbReference>